<proteinExistence type="predicted"/>
<dbReference type="GO" id="GO:0000976">
    <property type="term" value="F:transcription cis-regulatory region binding"/>
    <property type="evidence" value="ECO:0007669"/>
    <property type="project" value="TreeGrafter"/>
</dbReference>
<evidence type="ECO:0000256" key="4">
    <source>
        <dbReference type="ARBA" id="ARBA00023125"/>
    </source>
</evidence>
<name>A0A7U6GEL3_CALEA</name>
<feature type="modified residue" description="4-aspartylphosphate" evidence="6">
    <location>
        <position position="54"/>
    </location>
</feature>
<evidence type="ECO:0000256" key="7">
    <source>
        <dbReference type="PROSITE-ProRule" id="PRU01091"/>
    </source>
</evidence>
<evidence type="ECO:0000313" key="10">
    <source>
        <dbReference type="EMBL" id="BAL80907.1"/>
    </source>
</evidence>
<dbReference type="CDD" id="cd00383">
    <property type="entry name" value="trans_reg_C"/>
    <property type="match status" value="1"/>
</dbReference>
<dbReference type="InterPro" id="IPR001789">
    <property type="entry name" value="Sig_transdc_resp-reg_receiver"/>
</dbReference>
<dbReference type="GO" id="GO:0032993">
    <property type="term" value="C:protein-DNA complex"/>
    <property type="evidence" value="ECO:0007669"/>
    <property type="project" value="TreeGrafter"/>
</dbReference>
<keyword evidence="5" id="KW-0804">Transcription</keyword>
<sequence>MKVKKILVVEDDENIRKLVKMYFEKSEFQVVEAKDGREALAKFSEEKPQLIILDLMIPFKSGEEVAREIRKVSNIPILMLTAKADEENRVQGLEIGADDYVTKPFSPRELVLRVKNILRRTYPDEHEIKIKDLEIIPKEMRVIQNGKEIELTTKEFKVLYTLAKKSPLVLSREELMNEVYDEYDEVVYDRTIDAYIKNIRKKLNDDPKNPKYIESVYGAGYRMLK</sequence>
<dbReference type="Pfam" id="PF00072">
    <property type="entry name" value="Response_reg"/>
    <property type="match status" value="1"/>
</dbReference>
<dbReference type="InterPro" id="IPR011006">
    <property type="entry name" value="CheY-like_superfamily"/>
</dbReference>
<feature type="domain" description="OmpR/PhoB-type" evidence="9">
    <location>
        <begin position="125"/>
        <end position="225"/>
    </location>
</feature>
<dbReference type="FunFam" id="3.40.50.2300:FF:000001">
    <property type="entry name" value="DNA-binding response regulator PhoB"/>
    <property type="match status" value="1"/>
</dbReference>
<dbReference type="InterPro" id="IPR036388">
    <property type="entry name" value="WH-like_DNA-bd_sf"/>
</dbReference>
<dbReference type="EMBL" id="AP012051">
    <property type="protein sequence ID" value="BAL80907.1"/>
    <property type="molecule type" value="Genomic_DNA"/>
</dbReference>
<keyword evidence="2" id="KW-0902">Two-component regulatory system</keyword>
<dbReference type="PROSITE" id="PS51755">
    <property type="entry name" value="OMPR_PHOB"/>
    <property type="match status" value="1"/>
</dbReference>
<protein>
    <submittedName>
        <fullName evidence="10">OmpR family two-component system response regulator</fullName>
    </submittedName>
</protein>
<dbReference type="PANTHER" id="PTHR48111:SF73">
    <property type="entry name" value="ALKALINE PHOSPHATASE SYNTHESIS TRANSCRIPTIONAL REGULATORY PROTEIN PHOP"/>
    <property type="match status" value="1"/>
</dbReference>
<evidence type="ECO:0000256" key="6">
    <source>
        <dbReference type="PROSITE-ProRule" id="PRU00169"/>
    </source>
</evidence>
<dbReference type="InterPro" id="IPR039420">
    <property type="entry name" value="WalR-like"/>
</dbReference>
<evidence type="ECO:0000256" key="3">
    <source>
        <dbReference type="ARBA" id="ARBA00023015"/>
    </source>
</evidence>
<dbReference type="PANTHER" id="PTHR48111">
    <property type="entry name" value="REGULATOR OF RPOS"/>
    <property type="match status" value="1"/>
</dbReference>
<dbReference type="SMART" id="SM00862">
    <property type="entry name" value="Trans_reg_C"/>
    <property type="match status" value="1"/>
</dbReference>
<keyword evidence="11" id="KW-1185">Reference proteome</keyword>
<dbReference type="Gene3D" id="3.40.50.2300">
    <property type="match status" value="1"/>
</dbReference>
<dbReference type="GO" id="GO:0000156">
    <property type="term" value="F:phosphorelay response regulator activity"/>
    <property type="evidence" value="ECO:0007669"/>
    <property type="project" value="TreeGrafter"/>
</dbReference>
<evidence type="ECO:0000259" key="9">
    <source>
        <dbReference type="PROSITE" id="PS51755"/>
    </source>
</evidence>
<accession>A0A7U6GEL3</accession>
<keyword evidence="3" id="KW-0805">Transcription regulation</keyword>
<dbReference type="SMART" id="SM00448">
    <property type="entry name" value="REC"/>
    <property type="match status" value="1"/>
</dbReference>
<dbReference type="RefSeq" id="WP_014453310.1">
    <property type="nucleotide sequence ID" value="NC_017096.1"/>
</dbReference>
<dbReference type="SUPFAM" id="SSF52172">
    <property type="entry name" value="CheY-like"/>
    <property type="match status" value="1"/>
</dbReference>
<dbReference type="Pfam" id="PF00486">
    <property type="entry name" value="Trans_reg_C"/>
    <property type="match status" value="1"/>
</dbReference>
<organism evidence="10 11">
    <name type="scientific">Caldisericum exile (strain DSM 21853 / NBRC 104410 / AZM16c01)</name>
    <dbReference type="NCBI Taxonomy" id="511051"/>
    <lineage>
        <taxon>Bacteria</taxon>
        <taxon>Pseudomonadati</taxon>
        <taxon>Caldisericota/Cryosericota group</taxon>
        <taxon>Caldisericota</taxon>
        <taxon>Caldisericia</taxon>
        <taxon>Caldisericales</taxon>
        <taxon>Caldisericaceae</taxon>
        <taxon>Caldisericum</taxon>
    </lineage>
</organism>
<gene>
    <name evidence="10" type="ordered locus">CSE_07810</name>
</gene>
<dbReference type="AlphaFoldDB" id="A0A7U6GEL3"/>
<evidence type="ECO:0000259" key="8">
    <source>
        <dbReference type="PROSITE" id="PS50110"/>
    </source>
</evidence>
<keyword evidence="4 7" id="KW-0238">DNA-binding</keyword>
<evidence type="ECO:0000313" key="11">
    <source>
        <dbReference type="Proteomes" id="UP000004793"/>
    </source>
</evidence>
<dbReference type="CDD" id="cd17574">
    <property type="entry name" value="REC_OmpR"/>
    <property type="match status" value="1"/>
</dbReference>
<dbReference type="InterPro" id="IPR001867">
    <property type="entry name" value="OmpR/PhoB-type_DNA-bd"/>
</dbReference>
<evidence type="ECO:0000256" key="1">
    <source>
        <dbReference type="ARBA" id="ARBA00022553"/>
    </source>
</evidence>
<dbReference type="Gene3D" id="1.10.10.10">
    <property type="entry name" value="Winged helix-like DNA-binding domain superfamily/Winged helix DNA-binding domain"/>
    <property type="match status" value="1"/>
</dbReference>
<reference evidence="10 11" key="1">
    <citation type="submission" date="2011-01" db="EMBL/GenBank/DDBJ databases">
        <title>Whole genome sequence of Caldisericum exile AZM16c01.</title>
        <authorList>
            <person name="Narita-Yamada S."/>
            <person name="Kawakoshi A."/>
            <person name="Nakamura S."/>
            <person name="Sasagawa M."/>
            <person name="Fukada J."/>
            <person name="Sekine M."/>
            <person name="Kato Y."/>
            <person name="Fukai R."/>
            <person name="Sasaki K."/>
            <person name="Hanamaki A."/>
            <person name="Narita H."/>
            <person name="Konno Y."/>
            <person name="Mori K."/>
            <person name="Yamazaki S."/>
            <person name="Suzuki K."/>
            <person name="Fujita N."/>
        </authorList>
    </citation>
    <scope>NUCLEOTIDE SEQUENCE [LARGE SCALE GENOMIC DNA]</scope>
    <source>
        <strain evidence="11">DSM 21853 / NBRC 104410 / AZM16c01</strain>
    </source>
</reference>
<feature type="domain" description="Response regulatory" evidence="8">
    <location>
        <begin position="5"/>
        <end position="118"/>
    </location>
</feature>
<dbReference type="KEGG" id="cex:CSE_07810"/>
<keyword evidence="1 6" id="KW-0597">Phosphoprotein</keyword>
<evidence type="ECO:0000256" key="5">
    <source>
        <dbReference type="ARBA" id="ARBA00023163"/>
    </source>
</evidence>
<dbReference type="PROSITE" id="PS50110">
    <property type="entry name" value="RESPONSE_REGULATORY"/>
    <property type="match status" value="1"/>
</dbReference>
<feature type="DNA-binding region" description="OmpR/PhoB-type" evidence="7">
    <location>
        <begin position="125"/>
        <end position="225"/>
    </location>
</feature>
<dbReference type="GO" id="GO:0005829">
    <property type="term" value="C:cytosol"/>
    <property type="evidence" value="ECO:0007669"/>
    <property type="project" value="TreeGrafter"/>
</dbReference>
<dbReference type="GO" id="GO:0006355">
    <property type="term" value="P:regulation of DNA-templated transcription"/>
    <property type="evidence" value="ECO:0007669"/>
    <property type="project" value="InterPro"/>
</dbReference>
<evidence type="ECO:0000256" key="2">
    <source>
        <dbReference type="ARBA" id="ARBA00023012"/>
    </source>
</evidence>
<dbReference type="Gene3D" id="6.10.250.690">
    <property type="match status" value="1"/>
</dbReference>
<dbReference type="Proteomes" id="UP000004793">
    <property type="component" value="Chromosome"/>
</dbReference>